<dbReference type="AlphaFoldDB" id="A0A4U5TQ96"/>
<evidence type="ECO:0000313" key="8">
    <source>
        <dbReference type="EMBL" id="TKS56357.1"/>
    </source>
</evidence>
<accession>A0A4U5TQ96</accession>
<dbReference type="Pfam" id="PF08282">
    <property type="entry name" value="Hydrolase_3"/>
    <property type="match status" value="1"/>
</dbReference>
<evidence type="ECO:0000256" key="7">
    <source>
        <dbReference type="PIRSR" id="PIRSR006118-2"/>
    </source>
</evidence>
<evidence type="ECO:0000256" key="3">
    <source>
        <dbReference type="ARBA" id="ARBA00011881"/>
    </source>
</evidence>
<dbReference type="NCBIfam" id="TIGR01670">
    <property type="entry name" value="KdsC-phosphatas"/>
    <property type="match status" value="1"/>
</dbReference>
<reference evidence="8 9" key="1">
    <citation type="submission" date="2019-04" db="EMBL/GenBank/DDBJ databases">
        <title>Psychroflexus halotolerans sp. nov., isolated from a marine solar saltern.</title>
        <authorList>
            <person name="Feng X."/>
        </authorList>
    </citation>
    <scope>NUCLEOTIDE SEQUENCE [LARGE SCALE GENOMIC DNA]</scope>
    <source>
        <strain evidence="8 9">WDS2C27</strain>
    </source>
</reference>
<dbReference type="CDD" id="cd01630">
    <property type="entry name" value="HAD_KDO-like"/>
    <property type="match status" value="1"/>
</dbReference>
<dbReference type="PIRSF" id="PIRSF006118">
    <property type="entry name" value="KDO8-P_Ptase"/>
    <property type="match status" value="1"/>
</dbReference>
<evidence type="ECO:0000256" key="5">
    <source>
        <dbReference type="ARBA" id="ARBA00022801"/>
    </source>
</evidence>
<dbReference type="SFLD" id="SFLDG01138">
    <property type="entry name" value="C1.6.2:_Deoxy-d-mannose-octulo"/>
    <property type="match status" value="1"/>
</dbReference>
<dbReference type="SFLD" id="SFLDS00003">
    <property type="entry name" value="Haloacid_Dehalogenase"/>
    <property type="match status" value="1"/>
</dbReference>
<proteinExistence type="inferred from homology"/>
<protein>
    <submittedName>
        <fullName evidence="8">HAD-IIIA family hydrolase</fullName>
    </submittedName>
</protein>
<organism evidence="8 9">
    <name type="scientific">Mesohalobacter halotolerans</name>
    <dbReference type="NCBI Taxonomy" id="1883405"/>
    <lineage>
        <taxon>Bacteria</taxon>
        <taxon>Pseudomonadati</taxon>
        <taxon>Bacteroidota</taxon>
        <taxon>Flavobacteriia</taxon>
        <taxon>Flavobacteriales</taxon>
        <taxon>Flavobacteriaceae</taxon>
        <taxon>Mesohalobacter</taxon>
    </lineage>
</organism>
<dbReference type="EMBL" id="SWMU01000002">
    <property type="protein sequence ID" value="TKS56357.1"/>
    <property type="molecule type" value="Genomic_DNA"/>
</dbReference>
<dbReference type="FunFam" id="3.40.50.1000:FF:000029">
    <property type="entry name" value="3-deoxy-D-manno-octulosonate 8-phosphate phosphatase KdsC"/>
    <property type="match status" value="1"/>
</dbReference>
<gene>
    <name evidence="8" type="ORF">FCN74_04760</name>
</gene>
<feature type="binding site" evidence="7">
    <location>
        <position position="21"/>
    </location>
    <ligand>
        <name>substrate</name>
    </ligand>
</feature>
<dbReference type="InterPro" id="IPR023214">
    <property type="entry name" value="HAD_sf"/>
</dbReference>
<evidence type="ECO:0000256" key="1">
    <source>
        <dbReference type="ARBA" id="ARBA00001946"/>
    </source>
</evidence>
<evidence type="ECO:0000256" key="6">
    <source>
        <dbReference type="ARBA" id="ARBA00022842"/>
    </source>
</evidence>
<dbReference type="GO" id="GO:0046872">
    <property type="term" value="F:metal ion binding"/>
    <property type="evidence" value="ECO:0007669"/>
    <property type="project" value="UniProtKB-KW"/>
</dbReference>
<sequence length="168" mass="18885">MSDKNYKQILNDIKAFVFDVDGVLTDGKLHISESGELLRQMNVKDGYAMKQAIKKGYEICIISGGNNPAVKSRLKTLGITNIYLGVDDKMEKLDEFSDIYNVSFKNMCYMGDDIPDMEVMQEVALAACPQNAVPEIKVISQYVSHRNGGDACVRDIIEQVMKVQHNWI</sequence>
<comment type="cofactor">
    <cofactor evidence="1 7">
        <name>Mg(2+)</name>
        <dbReference type="ChEBI" id="CHEBI:18420"/>
    </cofactor>
</comment>
<dbReference type="PANTHER" id="PTHR21485:SF3">
    <property type="entry name" value="N-ACYLNEURAMINATE CYTIDYLYLTRANSFERASE"/>
    <property type="match status" value="1"/>
</dbReference>
<feature type="binding site" evidence="7">
    <location>
        <position position="112"/>
    </location>
    <ligand>
        <name>Mg(2+)</name>
        <dbReference type="ChEBI" id="CHEBI:18420"/>
    </ligand>
</feature>
<dbReference type="SUPFAM" id="SSF56784">
    <property type="entry name" value="HAD-like"/>
    <property type="match status" value="1"/>
</dbReference>
<keyword evidence="5 8" id="KW-0378">Hydrolase</keyword>
<dbReference type="OrthoDB" id="9805604at2"/>
<evidence type="ECO:0000313" key="9">
    <source>
        <dbReference type="Proteomes" id="UP000306552"/>
    </source>
</evidence>
<comment type="similarity">
    <text evidence="2">Belongs to the KdsC family.</text>
</comment>
<comment type="subunit">
    <text evidence="3">Homotetramer.</text>
</comment>
<dbReference type="GO" id="GO:0008781">
    <property type="term" value="F:N-acylneuraminate cytidylyltransferase activity"/>
    <property type="evidence" value="ECO:0007669"/>
    <property type="project" value="TreeGrafter"/>
</dbReference>
<keyword evidence="4 7" id="KW-0479">Metal-binding</keyword>
<dbReference type="SFLD" id="SFLDG01136">
    <property type="entry name" value="C1.6:_Phosphoserine_Phosphatas"/>
    <property type="match status" value="1"/>
</dbReference>
<feature type="binding site" evidence="7">
    <location>
        <position position="19"/>
    </location>
    <ligand>
        <name>Mg(2+)</name>
        <dbReference type="ChEBI" id="CHEBI:18420"/>
    </ligand>
</feature>
<dbReference type="InterPro" id="IPR036412">
    <property type="entry name" value="HAD-like_sf"/>
</dbReference>
<name>A0A4U5TQ96_9FLAO</name>
<dbReference type="InterPro" id="IPR050793">
    <property type="entry name" value="CMP-NeuNAc_synthase"/>
</dbReference>
<keyword evidence="9" id="KW-1185">Reference proteome</keyword>
<dbReference type="GO" id="GO:0016788">
    <property type="term" value="F:hydrolase activity, acting on ester bonds"/>
    <property type="evidence" value="ECO:0007669"/>
    <property type="project" value="InterPro"/>
</dbReference>
<comment type="caution">
    <text evidence="8">The sequence shown here is derived from an EMBL/GenBank/DDBJ whole genome shotgun (WGS) entry which is preliminary data.</text>
</comment>
<evidence type="ECO:0000256" key="4">
    <source>
        <dbReference type="ARBA" id="ARBA00022723"/>
    </source>
</evidence>
<keyword evidence="6 7" id="KW-0460">Magnesium</keyword>
<dbReference type="Gene3D" id="3.40.50.1000">
    <property type="entry name" value="HAD superfamily/HAD-like"/>
    <property type="match status" value="1"/>
</dbReference>
<dbReference type="InterPro" id="IPR010023">
    <property type="entry name" value="KdsC_fam"/>
</dbReference>
<dbReference type="Proteomes" id="UP000306552">
    <property type="component" value="Unassembled WGS sequence"/>
</dbReference>
<dbReference type="PANTHER" id="PTHR21485">
    <property type="entry name" value="HAD SUPERFAMILY MEMBERS CMAS AND KDSC"/>
    <property type="match status" value="1"/>
</dbReference>
<dbReference type="RefSeq" id="WP_138931459.1">
    <property type="nucleotide sequence ID" value="NZ_SWMU01000002.1"/>
</dbReference>
<evidence type="ECO:0000256" key="2">
    <source>
        <dbReference type="ARBA" id="ARBA00005893"/>
    </source>
</evidence>